<evidence type="ECO:0000256" key="6">
    <source>
        <dbReference type="ARBA" id="ARBA00023136"/>
    </source>
</evidence>
<keyword evidence="2 7" id="KW-0813">Transport</keyword>
<dbReference type="CDD" id="cd06261">
    <property type="entry name" value="TM_PBP2"/>
    <property type="match status" value="1"/>
</dbReference>
<evidence type="ECO:0000256" key="7">
    <source>
        <dbReference type="RuleBase" id="RU363032"/>
    </source>
</evidence>
<evidence type="ECO:0000256" key="4">
    <source>
        <dbReference type="ARBA" id="ARBA00022692"/>
    </source>
</evidence>
<evidence type="ECO:0000313" key="10">
    <source>
        <dbReference type="Proteomes" id="UP000555393"/>
    </source>
</evidence>
<dbReference type="AlphaFoldDB" id="A0A841LYV4"/>
<keyword evidence="5 7" id="KW-1133">Transmembrane helix</keyword>
<evidence type="ECO:0000256" key="5">
    <source>
        <dbReference type="ARBA" id="ARBA00022989"/>
    </source>
</evidence>
<dbReference type="PANTHER" id="PTHR30151:SF0">
    <property type="entry name" value="ABC TRANSPORTER PERMEASE PROTEIN MJ0413-RELATED"/>
    <property type="match status" value="1"/>
</dbReference>
<dbReference type="Gene3D" id="1.10.3720.10">
    <property type="entry name" value="MetI-like"/>
    <property type="match status" value="1"/>
</dbReference>
<keyword evidence="6 7" id="KW-0472">Membrane</keyword>
<evidence type="ECO:0000256" key="1">
    <source>
        <dbReference type="ARBA" id="ARBA00004651"/>
    </source>
</evidence>
<dbReference type="PANTHER" id="PTHR30151">
    <property type="entry name" value="ALKANE SULFONATE ABC TRANSPORTER-RELATED, MEMBRANE SUBUNIT"/>
    <property type="match status" value="1"/>
</dbReference>
<comment type="subcellular location">
    <subcellularLocation>
        <location evidence="1 7">Cell membrane</location>
        <topology evidence="1 7">Multi-pass membrane protein</topology>
    </subcellularLocation>
</comment>
<keyword evidence="4 7" id="KW-0812">Transmembrane</keyword>
<evidence type="ECO:0000259" key="8">
    <source>
        <dbReference type="PROSITE" id="PS50928"/>
    </source>
</evidence>
<keyword evidence="10" id="KW-1185">Reference proteome</keyword>
<evidence type="ECO:0000256" key="3">
    <source>
        <dbReference type="ARBA" id="ARBA00022475"/>
    </source>
</evidence>
<gene>
    <name evidence="9" type="ORF">FHS77_002598</name>
</gene>
<dbReference type="Proteomes" id="UP000555393">
    <property type="component" value="Unassembled WGS sequence"/>
</dbReference>
<reference evidence="9 10" key="1">
    <citation type="submission" date="2020-08" db="EMBL/GenBank/DDBJ databases">
        <title>Genomic Encyclopedia of Type Strains, Phase IV (KMG-IV): sequencing the most valuable type-strain genomes for metagenomic binning, comparative biology and taxonomic classification.</title>
        <authorList>
            <person name="Goeker M."/>
        </authorList>
    </citation>
    <scope>NUCLEOTIDE SEQUENCE [LARGE SCALE GENOMIC DNA]</scope>
    <source>
        <strain evidence="9 10">DSM 22336</strain>
    </source>
</reference>
<feature type="transmembrane region" description="Helical" evidence="7">
    <location>
        <begin position="58"/>
        <end position="77"/>
    </location>
</feature>
<dbReference type="InterPro" id="IPR035906">
    <property type="entry name" value="MetI-like_sf"/>
</dbReference>
<evidence type="ECO:0000313" key="9">
    <source>
        <dbReference type="EMBL" id="MBB6262030.1"/>
    </source>
</evidence>
<feature type="transmembrane region" description="Helical" evidence="7">
    <location>
        <begin position="89"/>
        <end position="112"/>
    </location>
</feature>
<accession>A0A841LYV4</accession>
<dbReference type="PROSITE" id="PS50928">
    <property type="entry name" value="ABC_TM1"/>
    <property type="match status" value="1"/>
</dbReference>
<evidence type="ECO:0000256" key="2">
    <source>
        <dbReference type="ARBA" id="ARBA00022448"/>
    </source>
</evidence>
<sequence length="246" mass="26768">MILSLRLGFFVLFLAVWWVISLKVPQGLFASPYETLLAGQQMLAEKRLWTALLESMRVYFSGTLIAALAGIFIGGLMGSIRTFGRAVDVYVYALAATPRVAFVPMIIVLLGLGVSAKVFIVFLGAVMPVIINTYKGVQQADENLIEMARSTGAGQARIVRHIIIPGAMPFILAGLRLSATLGLINTIVAELYTAVSGLGGLLNIYGSSFRMAEYFVVVIILALLGVVVNEGLRLLEQRMTRWQVSR</sequence>
<organism evidence="9 10">
    <name type="scientific">Paenochrobactrum gallinarii</name>
    <dbReference type="NCBI Taxonomy" id="643673"/>
    <lineage>
        <taxon>Bacteria</taxon>
        <taxon>Pseudomonadati</taxon>
        <taxon>Pseudomonadota</taxon>
        <taxon>Alphaproteobacteria</taxon>
        <taxon>Hyphomicrobiales</taxon>
        <taxon>Brucellaceae</taxon>
        <taxon>Paenochrobactrum</taxon>
    </lineage>
</organism>
<dbReference type="GO" id="GO:0055085">
    <property type="term" value="P:transmembrane transport"/>
    <property type="evidence" value="ECO:0007669"/>
    <property type="project" value="InterPro"/>
</dbReference>
<dbReference type="Pfam" id="PF00528">
    <property type="entry name" value="BPD_transp_1"/>
    <property type="match status" value="1"/>
</dbReference>
<dbReference type="SUPFAM" id="SSF161098">
    <property type="entry name" value="MetI-like"/>
    <property type="match status" value="1"/>
</dbReference>
<name>A0A841LYV4_9HYPH</name>
<feature type="transmembrane region" description="Helical" evidence="7">
    <location>
        <begin position="158"/>
        <end position="177"/>
    </location>
</feature>
<dbReference type="RefSeq" id="WP_184223930.1">
    <property type="nucleotide sequence ID" value="NZ_JACIIU010000015.1"/>
</dbReference>
<comment type="caution">
    <text evidence="9">The sequence shown here is derived from an EMBL/GenBank/DDBJ whole genome shotgun (WGS) entry which is preliminary data.</text>
</comment>
<feature type="domain" description="ABC transmembrane type-1" evidence="8">
    <location>
        <begin position="52"/>
        <end position="236"/>
    </location>
</feature>
<feature type="transmembrane region" description="Helical" evidence="7">
    <location>
        <begin position="214"/>
        <end position="232"/>
    </location>
</feature>
<dbReference type="GO" id="GO:0005886">
    <property type="term" value="C:plasma membrane"/>
    <property type="evidence" value="ECO:0007669"/>
    <property type="project" value="UniProtKB-SubCell"/>
</dbReference>
<proteinExistence type="inferred from homology"/>
<protein>
    <submittedName>
        <fullName evidence="9">NitT/TauT family transport system permease protein</fullName>
    </submittedName>
</protein>
<feature type="transmembrane region" description="Helical" evidence="7">
    <location>
        <begin position="183"/>
        <end position="202"/>
    </location>
</feature>
<dbReference type="EMBL" id="JACIIU010000015">
    <property type="protein sequence ID" value="MBB6262030.1"/>
    <property type="molecule type" value="Genomic_DNA"/>
</dbReference>
<keyword evidence="3" id="KW-1003">Cell membrane</keyword>
<comment type="similarity">
    <text evidence="7">Belongs to the binding-protein-dependent transport system permease family.</text>
</comment>
<dbReference type="InterPro" id="IPR000515">
    <property type="entry name" value="MetI-like"/>
</dbReference>